<gene>
    <name evidence="2" type="ORF">MYCFIDRAFT_176260</name>
</gene>
<keyword evidence="3" id="KW-1185">Reference proteome</keyword>
<dbReference type="KEGG" id="pfj:MYCFIDRAFT_176260"/>
<sequence>MTNPQTAYYQKFSIVKLRHQMKQRGLDISNINHSDEDKNRAVQSLLNDDSRIVAAEVQAMAERLRAIEEAKQTETARQTAENAARKVLADAVAHQAEERVKREAEQANLQAQKQTESARKSHHLQTLKSQLNFDDGLLLLLPPKALPTYRAMKARVLKAKSPEVAEIEEIDRFLNDFVYWWTSRVDN</sequence>
<dbReference type="EMBL" id="KB446560">
    <property type="protein sequence ID" value="EME80903.1"/>
    <property type="molecule type" value="Genomic_DNA"/>
</dbReference>
<feature type="coiled-coil region" evidence="1">
    <location>
        <begin position="94"/>
        <end position="121"/>
    </location>
</feature>
<evidence type="ECO:0000256" key="1">
    <source>
        <dbReference type="SAM" id="Coils"/>
    </source>
</evidence>
<evidence type="ECO:0000313" key="3">
    <source>
        <dbReference type="Proteomes" id="UP000016932"/>
    </source>
</evidence>
<dbReference type="Proteomes" id="UP000016932">
    <property type="component" value="Unassembled WGS sequence"/>
</dbReference>
<evidence type="ECO:0000313" key="2">
    <source>
        <dbReference type="EMBL" id="EME80903.1"/>
    </source>
</evidence>
<accession>M3AUS1</accession>
<dbReference type="VEuPathDB" id="FungiDB:MYCFIDRAFT_176260"/>
<name>M3AUS1_PSEFD</name>
<dbReference type="OrthoDB" id="10502502at2759"/>
<dbReference type="GeneID" id="19333522"/>
<keyword evidence="1" id="KW-0175">Coiled coil</keyword>
<proteinExistence type="predicted"/>
<protein>
    <submittedName>
        <fullName evidence="2">Uncharacterized protein</fullName>
    </submittedName>
</protein>
<reference evidence="2 3" key="1">
    <citation type="journal article" date="2012" name="PLoS Pathog.">
        <title>Diverse lifestyles and strategies of plant pathogenesis encoded in the genomes of eighteen Dothideomycetes fungi.</title>
        <authorList>
            <person name="Ohm R.A."/>
            <person name="Feau N."/>
            <person name="Henrissat B."/>
            <person name="Schoch C.L."/>
            <person name="Horwitz B.A."/>
            <person name="Barry K.W."/>
            <person name="Condon B.J."/>
            <person name="Copeland A.C."/>
            <person name="Dhillon B."/>
            <person name="Glaser F."/>
            <person name="Hesse C.N."/>
            <person name="Kosti I."/>
            <person name="LaButti K."/>
            <person name="Lindquist E.A."/>
            <person name="Lucas S."/>
            <person name="Salamov A.A."/>
            <person name="Bradshaw R.E."/>
            <person name="Ciuffetti L."/>
            <person name="Hamelin R.C."/>
            <person name="Kema G.H.J."/>
            <person name="Lawrence C."/>
            <person name="Scott J.A."/>
            <person name="Spatafora J.W."/>
            <person name="Turgeon B.G."/>
            <person name="de Wit P.J.G.M."/>
            <person name="Zhong S."/>
            <person name="Goodwin S.B."/>
            <person name="Grigoriev I.V."/>
        </authorList>
    </citation>
    <scope>NUCLEOTIDE SEQUENCE [LARGE SCALE GENOMIC DNA]</scope>
    <source>
        <strain evidence="2 3">CIRAD86</strain>
    </source>
</reference>
<dbReference type="AlphaFoldDB" id="M3AUS1"/>
<dbReference type="HOGENOM" id="CLU_1448323_0_0_1"/>
<organism evidence="2 3">
    <name type="scientific">Pseudocercospora fijiensis (strain CIRAD86)</name>
    <name type="common">Black leaf streak disease fungus</name>
    <name type="synonym">Mycosphaerella fijiensis</name>
    <dbReference type="NCBI Taxonomy" id="383855"/>
    <lineage>
        <taxon>Eukaryota</taxon>
        <taxon>Fungi</taxon>
        <taxon>Dikarya</taxon>
        <taxon>Ascomycota</taxon>
        <taxon>Pezizomycotina</taxon>
        <taxon>Dothideomycetes</taxon>
        <taxon>Dothideomycetidae</taxon>
        <taxon>Mycosphaerellales</taxon>
        <taxon>Mycosphaerellaceae</taxon>
        <taxon>Pseudocercospora</taxon>
    </lineage>
</organism>
<dbReference type="RefSeq" id="XP_007928257.1">
    <property type="nucleotide sequence ID" value="XM_007930066.1"/>
</dbReference>